<dbReference type="Proteomes" id="UP001196301">
    <property type="component" value="Unassembled WGS sequence"/>
</dbReference>
<name>A0ABS6DVA3_9FIRM</name>
<organism evidence="3 4">
    <name type="scientific">Intestinibacter bartlettii</name>
    <dbReference type="NCBI Taxonomy" id="261299"/>
    <lineage>
        <taxon>Bacteria</taxon>
        <taxon>Bacillati</taxon>
        <taxon>Bacillota</taxon>
        <taxon>Clostridia</taxon>
        <taxon>Peptostreptococcales</taxon>
        <taxon>Peptostreptococcaceae</taxon>
        <taxon>Intestinibacter</taxon>
    </lineage>
</organism>
<evidence type="ECO:0000313" key="3">
    <source>
        <dbReference type="EMBL" id="MBU5335192.1"/>
    </source>
</evidence>
<keyword evidence="4" id="KW-1185">Reference proteome</keyword>
<evidence type="ECO:0000259" key="2">
    <source>
        <dbReference type="PROSITE" id="PS51635"/>
    </source>
</evidence>
<dbReference type="InterPro" id="IPR045943">
    <property type="entry name" value="DUF6363"/>
</dbReference>
<keyword evidence="1" id="KW-0442">Lipid degradation</keyword>
<accession>A0ABS6DVA3</accession>
<gene>
    <name evidence="3" type="ORF">KQI20_01945</name>
</gene>
<protein>
    <submittedName>
        <fullName evidence="3">Patatin family protein</fullName>
    </submittedName>
</protein>
<feature type="short sequence motif" description="GXGXXG" evidence="1">
    <location>
        <begin position="10"/>
        <end position="15"/>
    </location>
</feature>
<reference evidence="3 4" key="1">
    <citation type="submission" date="2021-06" db="EMBL/GenBank/DDBJ databases">
        <authorList>
            <person name="Sun Q."/>
            <person name="Li D."/>
        </authorList>
    </citation>
    <scope>NUCLEOTIDE SEQUENCE [LARGE SCALE GENOMIC DNA]</scope>
    <source>
        <strain evidence="3 4">N19</strain>
    </source>
</reference>
<feature type="short sequence motif" description="DGA/G" evidence="1">
    <location>
        <begin position="159"/>
        <end position="161"/>
    </location>
</feature>
<evidence type="ECO:0000256" key="1">
    <source>
        <dbReference type="PROSITE-ProRule" id="PRU01161"/>
    </source>
</evidence>
<dbReference type="CDD" id="cd07208">
    <property type="entry name" value="Pat_hypo_Ecoli_yjju_like"/>
    <property type="match status" value="1"/>
</dbReference>
<proteinExistence type="predicted"/>
<evidence type="ECO:0000313" key="4">
    <source>
        <dbReference type="Proteomes" id="UP001196301"/>
    </source>
</evidence>
<feature type="active site" description="Nucleophile" evidence="1">
    <location>
        <position position="39"/>
    </location>
</feature>
<comment type="caution">
    <text evidence="3">The sequence shown here is derived from an EMBL/GenBank/DDBJ whole genome shotgun (WGS) entry which is preliminary data.</text>
</comment>
<sequence length="285" mass="32598">MIKAGLVVEGGGMRGVYTAGVLDFFMEKDLFFTNNYGVSAGACHLCSYLAKQYERAFRINVNYLEDKRYCSVKSLIKTGDLFGVEMLYDIIPNKLDLFDYDTYNKNEANFYSVITNINTGKPEYVKINDLKEDIIYIRASSSLPLLARNVKIGDNEYLDGGISDSIPIKKSIADGNKKNVVILTRDETYRKGKSSLIPLMKLKYKKYPNLLNSIANRYIVYNGTLDFIKELEKSDDVFVIRPKKPVTIGRTEKNREKLEALYKDGYNDAKDCYEDLLRYLGKENL</sequence>
<feature type="active site" description="Proton acceptor" evidence="1">
    <location>
        <position position="159"/>
    </location>
</feature>
<dbReference type="PANTHER" id="PTHR14226">
    <property type="entry name" value="NEUROPATHY TARGET ESTERASE/SWISS CHEESE D.MELANOGASTER"/>
    <property type="match status" value="1"/>
</dbReference>
<dbReference type="Pfam" id="PF19890">
    <property type="entry name" value="DUF6363"/>
    <property type="match status" value="1"/>
</dbReference>
<feature type="short sequence motif" description="GXSXG" evidence="1">
    <location>
        <begin position="37"/>
        <end position="41"/>
    </location>
</feature>
<dbReference type="PANTHER" id="PTHR14226:SF25">
    <property type="entry name" value="PHOSPHOESTERASE"/>
    <property type="match status" value="1"/>
</dbReference>
<feature type="domain" description="PNPLA" evidence="2">
    <location>
        <begin position="6"/>
        <end position="172"/>
    </location>
</feature>
<dbReference type="PROSITE" id="PS51635">
    <property type="entry name" value="PNPLA"/>
    <property type="match status" value="1"/>
</dbReference>
<keyword evidence="1" id="KW-0443">Lipid metabolism</keyword>
<dbReference type="InterPro" id="IPR037483">
    <property type="entry name" value="YjjU-like"/>
</dbReference>
<dbReference type="EMBL" id="JAHLOQ010000003">
    <property type="protein sequence ID" value="MBU5335192.1"/>
    <property type="molecule type" value="Genomic_DNA"/>
</dbReference>
<dbReference type="InterPro" id="IPR050301">
    <property type="entry name" value="NTE"/>
</dbReference>
<keyword evidence="1" id="KW-0378">Hydrolase</keyword>
<dbReference type="Pfam" id="PF01734">
    <property type="entry name" value="Patatin"/>
    <property type="match status" value="1"/>
</dbReference>
<dbReference type="RefSeq" id="WP_216568352.1">
    <property type="nucleotide sequence ID" value="NZ_JAHLOQ010000003.1"/>
</dbReference>
<dbReference type="InterPro" id="IPR002641">
    <property type="entry name" value="PNPLA_dom"/>
</dbReference>